<sequence length="292" mass="31789">MIYDIKLQITYQYANPAVGGRHVVCVMPLDMPGQRVQASLLDITPRPEERLDRIDFFGNRITEFSFRGPHDSVAFTMKARIERLITPSLPGNAIALPDLPATLAAERNLRADSPLHFLSTSVRVPRDRAMTAFALGALHPGMTVAEAVVAVGSALYRHMKFDPKATTVDTPATEAFAKRQGVCQDFSHIMIACLRGIGIPAGYVSGFLRTLPPPGKPRLEGADAMHAWVRAWCGPEAGWLEFDPTNDKLAGEDHIVVAYGRDYSDVSPIKGTMRISGGQKSKQAVDVIPLAG</sequence>
<protein>
    <submittedName>
        <fullName evidence="2">Transglutaminase N-terminal domain-containing protein</fullName>
    </submittedName>
</protein>
<dbReference type="Pfam" id="PF01841">
    <property type="entry name" value="Transglut_core"/>
    <property type="match status" value="1"/>
</dbReference>
<proteinExistence type="predicted"/>
<organism evidence="2 3">
    <name type="scientific">Cypionkella sinensis</name>
    <dbReference type="NCBI Taxonomy" id="1756043"/>
    <lineage>
        <taxon>Bacteria</taxon>
        <taxon>Pseudomonadati</taxon>
        <taxon>Pseudomonadota</taxon>
        <taxon>Alphaproteobacteria</taxon>
        <taxon>Rhodobacterales</taxon>
        <taxon>Paracoccaceae</taxon>
        <taxon>Cypionkella</taxon>
    </lineage>
</organism>
<dbReference type="InterPro" id="IPR038765">
    <property type="entry name" value="Papain-like_cys_pep_sf"/>
</dbReference>
<evidence type="ECO:0000259" key="1">
    <source>
        <dbReference type="SMART" id="SM00460"/>
    </source>
</evidence>
<gene>
    <name evidence="2" type="ORF">ACFOGH_12875</name>
</gene>
<reference evidence="3" key="1">
    <citation type="journal article" date="2019" name="Int. J. Syst. Evol. Microbiol.">
        <title>The Global Catalogue of Microorganisms (GCM) 10K type strain sequencing project: providing services to taxonomists for standard genome sequencing and annotation.</title>
        <authorList>
            <consortium name="The Broad Institute Genomics Platform"/>
            <consortium name="The Broad Institute Genome Sequencing Center for Infectious Disease"/>
            <person name="Wu L."/>
            <person name="Ma J."/>
        </authorList>
    </citation>
    <scope>NUCLEOTIDE SEQUENCE [LARGE SCALE GENOMIC DNA]</scope>
    <source>
        <strain evidence="3">KCTC 52039</strain>
    </source>
</reference>
<dbReference type="PANTHER" id="PTHR33490">
    <property type="entry name" value="BLR5614 PROTEIN-RELATED"/>
    <property type="match status" value="1"/>
</dbReference>
<name>A0ABV7J3L3_9RHOB</name>
<dbReference type="SUPFAM" id="SSF54001">
    <property type="entry name" value="Cysteine proteinases"/>
    <property type="match status" value="1"/>
</dbReference>
<feature type="domain" description="Transglutaminase-like" evidence="1">
    <location>
        <begin position="175"/>
        <end position="246"/>
    </location>
</feature>
<dbReference type="Gene3D" id="3.10.620.30">
    <property type="match status" value="1"/>
</dbReference>
<dbReference type="InterPro" id="IPR002931">
    <property type="entry name" value="Transglutaminase-like"/>
</dbReference>
<dbReference type="SMART" id="SM00460">
    <property type="entry name" value="TGc"/>
    <property type="match status" value="1"/>
</dbReference>
<dbReference type="InterPro" id="IPR013589">
    <property type="entry name" value="Bac_transglu_N"/>
</dbReference>
<accession>A0ABV7J3L3</accession>
<comment type="caution">
    <text evidence="2">The sequence shown here is derived from an EMBL/GenBank/DDBJ whole genome shotgun (WGS) entry which is preliminary data.</text>
</comment>
<dbReference type="Pfam" id="PF08379">
    <property type="entry name" value="Bact_transglu_N"/>
    <property type="match status" value="1"/>
</dbReference>
<dbReference type="Proteomes" id="UP001595547">
    <property type="component" value="Unassembled WGS sequence"/>
</dbReference>
<dbReference type="RefSeq" id="WP_380073471.1">
    <property type="nucleotide sequence ID" value="NZ_JBHRTO010000001.1"/>
</dbReference>
<dbReference type="PANTHER" id="PTHR33490:SF7">
    <property type="entry name" value="BLR2979 PROTEIN"/>
    <property type="match status" value="1"/>
</dbReference>
<evidence type="ECO:0000313" key="2">
    <source>
        <dbReference type="EMBL" id="MFC3181889.1"/>
    </source>
</evidence>
<evidence type="ECO:0000313" key="3">
    <source>
        <dbReference type="Proteomes" id="UP001595547"/>
    </source>
</evidence>
<dbReference type="EMBL" id="JBHRTO010000001">
    <property type="protein sequence ID" value="MFC3181889.1"/>
    <property type="molecule type" value="Genomic_DNA"/>
</dbReference>
<keyword evidence="3" id="KW-1185">Reference proteome</keyword>